<dbReference type="Gene3D" id="3.40.50.300">
    <property type="entry name" value="P-loop containing nucleotide triphosphate hydrolases"/>
    <property type="match status" value="2"/>
</dbReference>
<organism evidence="2 3">
    <name type="scientific">Ephemerocybe angulata</name>
    <dbReference type="NCBI Taxonomy" id="980116"/>
    <lineage>
        <taxon>Eukaryota</taxon>
        <taxon>Fungi</taxon>
        <taxon>Dikarya</taxon>
        <taxon>Basidiomycota</taxon>
        <taxon>Agaricomycotina</taxon>
        <taxon>Agaricomycetes</taxon>
        <taxon>Agaricomycetidae</taxon>
        <taxon>Agaricales</taxon>
        <taxon>Agaricineae</taxon>
        <taxon>Psathyrellaceae</taxon>
        <taxon>Ephemerocybe</taxon>
    </lineage>
</organism>
<feature type="region of interest" description="Disordered" evidence="1">
    <location>
        <begin position="547"/>
        <end position="590"/>
    </location>
</feature>
<feature type="region of interest" description="Disordered" evidence="1">
    <location>
        <begin position="634"/>
        <end position="771"/>
    </location>
</feature>
<feature type="compositionally biased region" description="Polar residues" evidence="1">
    <location>
        <begin position="427"/>
        <end position="439"/>
    </location>
</feature>
<feature type="compositionally biased region" description="Low complexity" evidence="1">
    <location>
        <begin position="484"/>
        <end position="501"/>
    </location>
</feature>
<feature type="compositionally biased region" description="Polar residues" evidence="1">
    <location>
        <begin position="547"/>
        <end position="569"/>
    </location>
</feature>
<comment type="caution">
    <text evidence="2">The sequence shown here is derived from an EMBL/GenBank/DDBJ whole genome shotgun (WGS) entry which is preliminary data.</text>
</comment>
<dbReference type="OrthoDB" id="2846732at2759"/>
<dbReference type="SUPFAM" id="SSF52540">
    <property type="entry name" value="P-loop containing nucleoside triphosphate hydrolases"/>
    <property type="match status" value="2"/>
</dbReference>
<proteinExistence type="predicted"/>
<dbReference type="InterPro" id="IPR027417">
    <property type="entry name" value="P-loop_NTPase"/>
</dbReference>
<dbReference type="EMBL" id="JAACJK010000163">
    <property type="protein sequence ID" value="KAF5326428.1"/>
    <property type="molecule type" value="Genomic_DNA"/>
</dbReference>
<gene>
    <name evidence="2" type="ORF">D9611_001043</name>
</gene>
<evidence type="ECO:0000313" key="3">
    <source>
        <dbReference type="Proteomes" id="UP000541558"/>
    </source>
</evidence>
<evidence type="ECO:0008006" key="4">
    <source>
        <dbReference type="Google" id="ProtNLM"/>
    </source>
</evidence>
<keyword evidence="3" id="KW-1185">Reference proteome</keyword>
<name>A0A8H5F7V4_9AGAR</name>
<feature type="compositionally biased region" description="Polar residues" evidence="1">
    <location>
        <begin position="700"/>
        <end position="709"/>
    </location>
</feature>
<protein>
    <recommendedName>
        <fullName evidence="4">G domain-containing protein</fullName>
    </recommendedName>
</protein>
<dbReference type="Proteomes" id="UP000541558">
    <property type="component" value="Unassembled WGS sequence"/>
</dbReference>
<feature type="region of interest" description="Disordered" evidence="1">
    <location>
        <begin position="406"/>
        <end position="501"/>
    </location>
</feature>
<reference evidence="2 3" key="1">
    <citation type="journal article" date="2020" name="ISME J.">
        <title>Uncovering the hidden diversity of litter-decomposition mechanisms in mushroom-forming fungi.</title>
        <authorList>
            <person name="Floudas D."/>
            <person name="Bentzer J."/>
            <person name="Ahren D."/>
            <person name="Johansson T."/>
            <person name="Persson P."/>
            <person name="Tunlid A."/>
        </authorList>
    </citation>
    <scope>NUCLEOTIDE SEQUENCE [LARGE SCALE GENOMIC DNA]</scope>
    <source>
        <strain evidence="2 3">CBS 175.51</strain>
    </source>
</reference>
<sequence>MTSRRSSRRLSSLVVMPTSPALADGRQTDIVIFVVGDVGAGKTFFINKLLEEIGDRRRMGGPGELMESTKTFESITLTEENSRLLSHVPGQRIVMVDTPGFRDEEEPDGIILGEISGWLEEMRRKDMTFGGIFYLYDSSRDRLTHSSQKNMVLLHERMGPAYRDALVLVTSYRMSHLSQEEISGKELKGKEDTVNSVLKSAMERQGATLESFVPNSISRDLDNGARRIVYRTLCKMKARSAEGDSPRTLGALLMTSSHLASIGLFQATPTSQLNSDLRSASEVVAESPAPSASAVPSSSLYSPQSLATAPSPILTALPITQQISISTQVSTGRNRTPPSQLQSALYLDRVHAASSATSAPTAAHLEGLATLSEPNPQPLAYHSASTASDVVSTPALNISVSPSDSVAQLATPTSSPLGPSAVHHTVNHTPPTVNGRSHSQPPPAAFHAGQLEGTMWPSSPLPLAEENPGFRSDVGPASEPLPVPQATGAAASSALAPATPQSAIVESPTSLAHDPSAAPQAPIPLRVAARVSSNSQSAVSLVPLANTTSPELSAPPTQAPVSTPLQQDLPTPPAGTSEFAHRAPQASSPPALAFFTSSATTSETPPATARSREFSAEFLPTQEGSARSNIIQRAPPFPAPVATPLLATGRPGRPDQEFSHAAHSFANESSRSSARPPPSFHGRQGSSEALAPPRREGSRSAASTPSTSGHAHRNVRKTPSSSAPRPANAYSSAQTRGMAQSRPTSTDAENGQPPQARRITGQEHRRMGGHQRQIMDNADELPKKSLLCCTSNPDVRDRRDIVIILLGSSGAGMSTFINEMPTNKRCAVNHASTLIPCTENLEVVEVDTDYTAQYRNLEARTVKLIDTLGLDSSRNDGTVTDKQTFKQIAKWLKKNDVVVGGIVFLYKITEPSFGDQARRAKNALSEMCGLDEMSRVVLATSKWSKLSDQEVGKEREKDLVAPGNGKKWGTLVHGRGVVLKRWKPLGEDGHDPASDTSARHIVDFILTRLNDQLGRGVRIEPLQIQKEMNTFPYLFWRTHVGRLF</sequence>
<feature type="compositionally biased region" description="Polar residues" evidence="1">
    <location>
        <begin position="406"/>
        <end position="417"/>
    </location>
</feature>
<dbReference type="CDD" id="cd00882">
    <property type="entry name" value="Ras_like_GTPase"/>
    <property type="match status" value="1"/>
</dbReference>
<evidence type="ECO:0000256" key="1">
    <source>
        <dbReference type="SAM" id="MobiDB-lite"/>
    </source>
</evidence>
<evidence type="ECO:0000313" key="2">
    <source>
        <dbReference type="EMBL" id="KAF5326428.1"/>
    </source>
</evidence>
<accession>A0A8H5F7V4</accession>
<feature type="compositionally biased region" description="Polar residues" evidence="1">
    <location>
        <begin position="717"/>
        <end position="753"/>
    </location>
</feature>
<dbReference type="AlphaFoldDB" id="A0A8H5F7V4"/>